<sequence>MAVVRKIMTVLKEDPLALLNSRLRPLSYPQTNIFLVCFSIVSPPSFENVKTKWFPEISHHAPGVPMILVGTKLDLRDDPLTLSKMRERRFTPVTYQQGAACAREIGAVKYLEASSLTQQGLKNVFDEAIKTVLAPPGSGNGMGGAGGNGMGKRKKKKDSLAWFVSHKNPQRLNQTWLEAFKGNDHVNMSPLPPAPGHSAAQLLQPMLPPGAGTGYIVQPAGGGGLLRRSSANDPTRRPSHRSSAHPSISEEPSPPSPSIITNPAAAATTTSANLNLGRSKSWRQPTNADDWRYNGAVQGNMSLSRGVSTSASENNHTYHYGGGHQRTSSYTTHLSSDQDSNPTSSPLDSAFAVHPTRTAGGLHKSASLRSNASQSSNTNSIAGQGAYTRSLLNRGRNSPASGVSPSITGSLNWDHLTSPTFAKSEDNHAIQARRNIVREDQGADGSTVARTSRGIDGPILGIGQGIGAPSIGYPQQQHQTLMQQSSGADVRRHQSLQQGFGHSTKVQERLARSQALLPPEQRTSGPSMNPASPLITADRDRRLSDIASGSSARNVWSLNDDGNDGWEQVDVAMRARANHTPLTLAGPYQSTTPLSRQQTHTPPVPPSGNTHLGEQLYPAMQQATSWDPSYPPDLMQRDNLAQAFQAMQLGSEMLMPAPGSLAAGSQINPHPLMPTSALDDLYRNALMPYPVQRAHPIAPGAYPENVDYNASYGHAQQAVSPIYAGFAAPSVHLMQGPSTMPPPTHAAPQQHAQHHQHHQHQVPQAQAVPDHIARAAEAEVQLMIAKRGLNPYDFGCQPDKARFFVIKSFTEDDVHKSLKHEIWASTTYGNQRLDKAFAEAQGPVYLFFSVNGSGHFCGVAQMTSAVDYNQTSTVWAQDKWKGIFKLRWIFVKDIPNGALRHIRLMNTPEQKPITNSRDTQELLWDAGCEVLSIFLKFKEKTSLLQDWGFHEMQALEKALKMTAEGSRDGQSMPPLPNLGRDIAESRPSGGWHIADEQQQRAPPNKAGGLVKGFSATGPPSLANQHQGFSVVSRGTKAATKIF</sequence>
<accession>A0ACC2XPP0</accession>
<keyword evidence="2" id="KW-1185">Reference proteome</keyword>
<organism evidence="1 2">
    <name type="scientific">Naganishia onofrii</name>
    <dbReference type="NCBI Taxonomy" id="1851511"/>
    <lineage>
        <taxon>Eukaryota</taxon>
        <taxon>Fungi</taxon>
        <taxon>Dikarya</taxon>
        <taxon>Basidiomycota</taxon>
        <taxon>Agaricomycotina</taxon>
        <taxon>Tremellomycetes</taxon>
        <taxon>Filobasidiales</taxon>
        <taxon>Filobasidiaceae</taxon>
        <taxon>Naganishia</taxon>
    </lineage>
</organism>
<dbReference type="EMBL" id="JASBWV010000009">
    <property type="protein sequence ID" value="KAJ9124667.1"/>
    <property type="molecule type" value="Genomic_DNA"/>
</dbReference>
<reference evidence="1" key="1">
    <citation type="submission" date="2023-04" db="EMBL/GenBank/DDBJ databases">
        <title>Draft Genome sequencing of Naganishia species isolated from polar environments using Oxford Nanopore Technology.</title>
        <authorList>
            <person name="Leo P."/>
            <person name="Venkateswaran K."/>
        </authorList>
    </citation>
    <scope>NUCLEOTIDE SEQUENCE</scope>
    <source>
        <strain evidence="1">DBVPG 5303</strain>
    </source>
</reference>
<dbReference type="Proteomes" id="UP001234202">
    <property type="component" value="Unassembled WGS sequence"/>
</dbReference>
<protein>
    <submittedName>
        <fullName evidence="1">Uncharacterized protein</fullName>
    </submittedName>
</protein>
<proteinExistence type="predicted"/>
<gene>
    <name evidence="1" type="ORF">QFC24_003034</name>
</gene>
<evidence type="ECO:0000313" key="1">
    <source>
        <dbReference type="EMBL" id="KAJ9124667.1"/>
    </source>
</evidence>
<comment type="caution">
    <text evidence="1">The sequence shown here is derived from an EMBL/GenBank/DDBJ whole genome shotgun (WGS) entry which is preliminary data.</text>
</comment>
<name>A0ACC2XPP0_9TREE</name>
<evidence type="ECO:0000313" key="2">
    <source>
        <dbReference type="Proteomes" id="UP001234202"/>
    </source>
</evidence>